<dbReference type="InterPro" id="IPR032710">
    <property type="entry name" value="NTF2-like_dom_sf"/>
</dbReference>
<proteinExistence type="predicted"/>
<dbReference type="STRING" id="225849.swp_3501"/>
<evidence type="ECO:0000313" key="3">
    <source>
        <dbReference type="Proteomes" id="UP000000753"/>
    </source>
</evidence>
<organism evidence="2 3">
    <name type="scientific">Shewanella piezotolerans (strain WP3 / JCM 13877)</name>
    <dbReference type="NCBI Taxonomy" id="225849"/>
    <lineage>
        <taxon>Bacteria</taxon>
        <taxon>Pseudomonadati</taxon>
        <taxon>Pseudomonadota</taxon>
        <taxon>Gammaproteobacteria</taxon>
        <taxon>Alteromonadales</taxon>
        <taxon>Shewanellaceae</taxon>
        <taxon>Shewanella</taxon>
    </lineage>
</organism>
<feature type="domain" description="SnoaL-like" evidence="1">
    <location>
        <begin position="5"/>
        <end position="117"/>
    </location>
</feature>
<evidence type="ECO:0000259" key="1">
    <source>
        <dbReference type="Pfam" id="PF13474"/>
    </source>
</evidence>
<dbReference type="AlphaFoldDB" id="B8CQ65"/>
<dbReference type="Gene3D" id="3.10.450.50">
    <property type="match status" value="1"/>
</dbReference>
<sequence>MNTEINQLINRYAQVLNNADTRILREVFTDDAVFIGQPFPTAAGIKAIEATYNAFLSQLDFKVQFEVLEVELGESIGYVQTRSSGSIVPKGQAADGGEGNRELFVVKKIDGNWKLHRYIFNAEISA</sequence>
<dbReference type="SUPFAM" id="SSF54427">
    <property type="entry name" value="NTF2-like"/>
    <property type="match status" value="1"/>
</dbReference>
<dbReference type="Pfam" id="PF13474">
    <property type="entry name" value="SnoaL_3"/>
    <property type="match status" value="1"/>
</dbReference>
<dbReference type="EMBL" id="CP000472">
    <property type="protein sequence ID" value="ACJ30195.1"/>
    <property type="molecule type" value="Genomic_DNA"/>
</dbReference>
<dbReference type="KEGG" id="swp:swp_3501"/>
<accession>B8CQ65</accession>
<dbReference type="OrthoDB" id="6491893at2"/>
<name>B8CQ65_SHEPW</name>
<protein>
    <submittedName>
        <fullName evidence="2">Ketosteroid isomerase-like protein</fullName>
    </submittedName>
</protein>
<dbReference type="HOGENOM" id="CLU_117712_0_0_6"/>
<dbReference type="RefSeq" id="WP_020913542.1">
    <property type="nucleotide sequence ID" value="NC_011566.1"/>
</dbReference>
<dbReference type="NCBIfam" id="TIGR02246">
    <property type="entry name" value="SgcJ/EcaC family oxidoreductase"/>
    <property type="match status" value="1"/>
</dbReference>
<keyword evidence="3" id="KW-1185">Reference proteome</keyword>
<dbReference type="InterPro" id="IPR011944">
    <property type="entry name" value="Steroid_delta5-4_isomerase"/>
</dbReference>
<dbReference type="CDD" id="cd00531">
    <property type="entry name" value="NTF2_like"/>
    <property type="match status" value="1"/>
</dbReference>
<dbReference type="InterPro" id="IPR037401">
    <property type="entry name" value="SnoaL-like"/>
</dbReference>
<dbReference type="GO" id="GO:0016853">
    <property type="term" value="F:isomerase activity"/>
    <property type="evidence" value="ECO:0007669"/>
    <property type="project" value="UniProtKB-KW"/>
</dbReference>
<evidence type="ECO:0000313" key="2">
    <source>
        <dbReference type="EMBL" id="ACJ30195.1"/>
    </source>
</evidence>
<dbReference type="Proteomes" id="UP000000753">
    <property type="component" value="Chromosome"/>
</dbReference>
<reference evidence="2 3" key="1">
    <citation type="journal article" date="2008" name="PLoS ONE">
        <title>Environmental adaptation: genomic analysis of the piezotolerant and psychrotolerant deep-sea iron reducing bacterium Shewanella piezotolerans WP3.</title>
        <authorList>
            <person name="Wang F."/>
            <person name="Wang J."/>
            <person name="Jian H."/>
            <person name="Zhang B."/>
            <person name="Li S."/>
            <person name="Wang F."/>
            <person name="Zeng X."/>
            <person name="Gao L."/>
            <person name="Bartlett D.H."/>
            <person name="Yu J."/>
            <person name="Hu S."/>
            <person name="Xiao X."/>
        </authorList>
    </citation>
    <scope>NUCLEOTIDE SEQUENCE [LARGE SCALE GENOMIC DNA]</scope>
    <source>
        <strain evidence="3">WP3 / JCM 13877</strain>
    </source>
</reference>
<gene>
    <name evidence="2" type="ordered locus">swp_3501</name>
</gene>
<dbReference type="eggNOG" id="ENOG5033U18">
    <property type="taxonomic scope" value="Bacteria"/>
</dbReference>